<evidence type="ECO:0000313" key="1">
    <source>
        <dbReference type="EMBL" id="OSN04004.1"/>
    </source>
</evidence>
<dbReference type="Proteomes" id="UP000194040">
    <property type="component" value="Unassembled WGS sequence"/>
</dbReference>
<keyword evidence="2" id="KW-1185">Reference proteome</keyword>
<organism evidence="1 2">
    <name type="scientific">Lonsdalea iberica</name>
    <dbReference type="NCBI Taxonomy" id="1082703"/>
    <lineage>
        <taxon>Bacteria</taxon>
        <taxon>Pseudomonadati</taxon>
        <taxon>Pseudomonadota</taxon>
        <taxon>Gammaproteobacteria</taxon>
        <taxon>Enterobacterales</taxon>
        <taxon>Pectobacteriaceae</taxon>
        <taxon>Lonsdalea</taxon>
    </lineage>
</organism>
<accession>A0ABX3XBU4</accession>
<name>A0ABX3XBU4_9GAMM</name>
<evidence type="ECO:0000313" key="2">
    <source>
        <dbReference type="Proteomes" id="UP000194040"/>
    </source>
</evidence>
<protein>
    <submittedName>
        <fullName evidence="1">Uncharacterized protein</fullName>
    </submittedName>
</protein>
<sequence length="73" mass="8610">MTVQIMIPIHSVWNDVSLFANIFHFSPQMDSHHPKQYQGLFSLHFEYLQASPNQLLVDKQCDYFLMAHQTSKE</sequence>
<proteinExistence type="predicted"/>
<gene>
    <name evidence="1" type="ORF">AU512_16505</name>
</gene>
<reference evidence="1 2" key="1">
    <citation type="submission" date="2016-02" db="EMBL/GenBank/DDBJ databases">
        <title>Species-wide whole genome sequencing reveals diversity, host range in Lonsdalea quercina.</title>
        <authorList>
            <person name="Li Y."/>
        </authorList>
    </citation>
    <scope>NUCLEOTIDE SEQUENCE [LARGE SCALE GENOMIC DNA]</scope>
    <source>
        <strain evidence="1 2">LMG 26265</strain>
    </source>
</reference>
<dbReference type="EMBL" id="LUTQ01000108">
    <property type="protein sequence ID" value="OSN04004.1"/>
    <property type="molecule type" value="Genomic_DNA"/>
</dbReference>
<comment type="caution">
    <text evidence="1">The sequence shown here is derived from an EMBL/GenBank/DDBJ whole genome shotgun (WGS) entry which is preliminary data.</text>
</comment>